<gene>
    <name evidence="2" type="ORF">BO71DRAFT_400410</name>
</gene>
<dbReference type="AlphaFoldDB" id="A0A319DED2"/>
<feature type="compositionally biased region" description="Low complexity" evidence="1">
    <location>
        <begin position="59"/>
        <end position="69"/>
    </location>
</feature>
<dbReference type="Proteomes" id="UP000247810">
    <property type="component" value="Unassembled WGS sequence"/>
</dbReference>
<evidence type="ECO:0000256" key="1">
    <source>
        <dbReference type="SAM" id="MobiDB-lite"/>
    </source>
</evidence>
<sequence length="113" mass="12946">MHAHAHARHTIPSVRTPYSLLETPNFFPSTSTSQHLYIPQLTTPHLKHHHPIPAKPKSTPTNPQPTTQNLEEKNPDRRVYVYVHDMEVLLNRVSPPNPTTHILSSPLLLTWVF</sequence>
<protein>
    <submittedName>
        <fullName evidence="2">Uncharacterized protein</fullName>
    </submittedName>
</protein>
<dbReference type="EMBL" id="KZ825912">
    <property type="protein sequence ID" value="PYH92617.1"/>
    <property type="molecule type" value="Genomic_DNA"/>
</dbReference>
<proteinExistence type="predicted"/>
<organism evidence="2 3">
    <name type="scientific">Aspergillus ellipticus CBS 707.79</name>
    <dbReference type="NCBI Taxonomy" id="1448320"/>
    <lineage>
        <taxon>Eukaryota</taxon>
        <taxon>Fungi</taxon>
        <taxon>Dikarya</taxon>
        <taxon>Ascomycota</taxon>
        <taxon>Pezizomycotina</taxon>
        <taxon>Eurotiomycetes</taxon>
        <taxon>Eurotiomycetidae</taxon>
        <taxon>Eurotiales</taxon>
        <taxon>Aspergillaceae</taxon>
        <taxon>Aspergillus</taxon>
        <taxon>Aspergillus subgen. Circumdati</taxon>
    </lineage>
</organism>
<name>A0A319DED2_9EURO</name>
<evidence type="ECO:0000313" key="2">
    <source>
        <dbReference type="EMBL" id="PYH92617.1"/>
    </source>
</evidence>
<dbReference type="VEuPathDB" id="FungiDB:BO71DRAFT_400410"/>
<accession>A0A319DED2</accession>
<feature type="region of interest" description="Disordered" evidence="1">
    <location>
        <begin position="40"/>
        <end position="76"/>
    </location>
</feature>
<keyword evidence="3" id="KW-1185">Reference proteome</keyword>
<evidence type="ECO:0000313" key="3">
    <source>
        <dbReference type="Proteomes" id="UP000247810"/>
    </source>
</evidence>
<reference evidence="2 3" key="1">
    <citation type="submission" date="2018-02" db="EMBL/GenBank/DDBJ databases">
        <title>The genomes of Aspergillus section Nigri reveals drivers in fungal speciation.</title>
        <authorList>
            <consortium name="DOE Joint Genome Institute"/>
            <person name="Vesth T.C."/>
            <person name="Nybo J."/>
            <person name="Theobald S."/>
            <person name="Brandl J."/>
            <person name="Frisvad J.C."/>
            <person name="Nielsen K.F."/>
            <person name="Lyhne E.K."/>
            <person name="Kogle M.E."/>
            <person name="Kuo A."/>
            <person name="Riley R."/>
            <person name="Clum A."/>
            <person name="Nolan M."/>
            <person name="Lipzen A."/>
            <person name="Salamov A."/>
            <person name="Henrissat B."/>
            <person name="Wiebenga A."/>
            <person name="De vries R.P."/>
            <person name="Grigoriev I.V."/>
            <person name="Mortensen U.H."/>
            <person name="Andersen M.R."/>
            <person name="Baker S.E."/>
        </authorList>
    </citation>
    <scope>NUCLEOTIDE SEQUENCE [LARGE SCALE GENOMIC DNA]</scope>
    <source>
        <strain evidence="2 3">CBS 707.79</strain>
    </source>
</reference>